<comment type="subcellular location">
    <subcellularLocation>
        <location evidence="2">Chromosome</location>
    </subcellularLocation>
    <subcellularLocation>
        <location evidence="1 6">Nucleus</location>
    </subcellularLocation>
</comment>
<dbReference type="SUPFAM" id="SSF46785">
    <property type="entry name" value="Winged helix' DNA-binding domain"/>
    <property type="match status" value="1"/>
</dbReference>
<keyword evidence="5 6" id="KW-0539">Nucleus</keyword>
<evidence type="ECO:0000256" key="5">
    <source>
        <dbReference type="ARBA" id="ARBA00023242"/>
    </source>
</evidence>
<reference evidence="9 10" key="1">
    <citation type="journal article" date="2017" name="Genome Biol.">
        <title>New reference genome sequences of hot pepper reveal the massive evolution of plant disease-resistance genes by retroduplication.</title>
        <authorList>
            <person name="Kim S."/>
            <person name="Park J."/>
            <person name="Yeom S.I."/>
            <person name="Kim Y.M."/>
            <person name="Seo E."/>
            <person name="Kim K.T."/>
            <person name="Kim M.S."/>
            <person name="Lee J.M."/>
            <person name="Cheong K."/>
            <person name="Shin H.S."/>
            <person name="Kim S.B."/>
            <person name="Han K."/>
            <person name="Lee J."/>
            <person name="Park M."/>
            <person name="Lee H.A."/>
            <person name="Lee H.Y."/>
            <person name="Lee Y."/>
            <person name="Oh S."/>
            <person name="Lee J.H."/>
            <person name="Choi E."/>
            <person name="Choi E."/>
            <person name="Lee S.E."/>
            <person name="Jeon J."/>
            <person name="Kim H."/>
            <person name="Choi G."/>
            <person name="Song H."/>
            <person name="Lee J."/>
            <person name="Lee S.C."/>
            <person name="Kwon J.K."/>
            <person name="Lee H.Y."/>
            <person name="Koo N."/>
            <person name="Hong Y."/>
            <person name="Kim R.W."/>
            <person name="Kang W.H."/>
            <person name="Huh J.H."/>
            <person name="Kang B.C."/>
            <person name="Yang T.J."/>
            <person name="Lee Y.H."/>
            <person name="Bennetzen J.L."/>
            <person name="Choi D."/>
        </authorList>
    </citation>
    <scope>NUCLEOTIDE SEQUENCE [LARGE SCALE GENOMIC DNA]</scope>
    <source>
        <strain evidence="10">cv. PBC81</strain>
    </source>
</reference>
<dbReference type="PANTHER" id="PTHR11467:SF36">
    <property type="entry name" value="HISTONE 24-RELATED"/>
    <property type="match status" value="1"/>
</dbReference>
<dbReference type="CDD" id="cd00073">
    <property type="entry name" value="H15"/>
    <property type="match status" value="1"/>
</dbReference>
<dbReference type="GO" id="GO:0030261">
    <property type="term" value="P:chromosome condensation"/>
    <property type="evidence" value="ECO:0007669"/>
    <property type="project" value="TreeGrafter"/>
</dbReference>
<gene>
    <name evidence="9" type="ORF">CQW23_04999</name>
</gene>
<organism evidence="9 10">
    <name type="scientific">Capsicum baccatum</name>
    <name type="common">Peruvian pepper</name>
    <dbReference type="NCBI Taxonomy" id="33114"/>
    <lineage>
        <taxon>Eukaryota</taxon>
        <taxon>Viridiplantae</taxon>
        <taxon>Streptophyta</taxon>
        <taxon>Embryophyta</taxon>
        <taxon>Tracheophyta</taxon>
        <taxon>Spermatophyta</taxon>
        <taxon>Magnoliopsida</taxon>
        <taxon>eudicotyledons</taxon>
        <taxon>Gunneridae</taxon>
        <taxon>Pentapetalae</taxon>
        <taxon>asterids</taxon>
        <taxon>lamiids</taxon>
        <taxon>Solanales</taxon>
        <taxon>Solanaceae</taxon>
        <taxon>Solanoideae</taxon>
        <taxon>Capsiceae</taxon>
        <taxon>Capsicum</taxon>
    </lineage>
</organism>
<evidence type="ECO:0000256" key="4">
    <source>
        <dbReference type="ARBA" id="ARBA00023125"/>
    </source>
</evidence>
<protein>
    <submittedName>
        <fullName evidence="9">Histone H1</fullName>
    </submittedName>
</protein>
<keyword evidence="10" id="KW-1185">Reference proteome</keyword>
<evidence type="ECO:0000313" key="10">
    <source>
        <dbReference type="Proteomes" id="UP000224567"/>
    </source>
</evidence>
<proteinExistence type="inferred from homology"/>
<accession>A0A2G2XG81</accession>
<feature type="region of interest" description="Disordered" evidence="7">
    <location>
        <begin position="45"/>
        <end position="70"/>
    </location>
</feature>
<dbReference type="InterPro" id="IPR005818">
    <property type="entry name" value="Histone_H1/H5_H15"/>
</dbReference>
<comment type="similarity">
    <text evidence="6">Belongs to the histone H1/H5 family.</text>
</comment>
<dbReference type="PRINTS" id="PR00624">
    <property type="entry name" value="HISTONEH5"/>
</dbReference>
<feature type="domain" description="H15" evidence="8">
    <location>
        <begin position="72"/>
        <end position="142"/>
    </location>
</feature>
<feature type="region of interest" description="Disordered" evidence="7">
    <location>
        <begin position="143"/>
        <end position="228"/>
    </location>
</feature>
<dbReference type="Gene3D" id="1.10.10.10">
    <property type="entry name" value="Winged helix-like DNA-binding domain superfamily/Winged helix DNA-binding domain"/>
    <property type="match status" value="1"/>
</dbReference>
<dbReference type="GO" id="GO:0006334">
    <property type="term" value="P:nucleosome assembly"/>
    <property type="evidence" value="ECO:0007669"/>
    <property type="project" value="InterPro"/>
</dbReference>
<evidence type="ECO:0000256" key="6">
    <source>
        <dbReference type="RuleBase" id="RU003894"/>
    </source>
</evidence>
<sequence>MITAKFVLIQFEIFFRIVRIVKMSATGEVENPAVVMPPVEAPKVEKQAPATGKPVKEKKPRAKKAKSAKTVTHPPYFQMIKEALLALNEKGGSSPHAVAKYMEDKHKDELPANFRKMLGLQLKNSAAKGKLIKIKASYKLSEAGKKGTTTKASTQKVPKADSKRKTRSTRSVSAVVKKTEAAKKAKATQKPKKAGVGAKRARKSTPAKAKQPKSIKSPAAKRAKKVAA</sequence>
<comment type="caution">
    <text evidence="9">The sequence shown here is derived from an EMBL/GenBank/DDBJ whole genome shotgun (WGS) entry which is preliminary data.</text>
</comment>
<keyword evidence="3 6" id="KW-0158">Chromosome</keyword>
<feature type="compositionally biased region" description="Basic residues" evidence="7">
    <location>
        <begin position="56"/>
        <end position="67"/>
    </location>
</feature>
<evidence type="ECO:0000256" key="2">
    <source>
        <dbReference type="ARBA" id="ARBA00004286"/>
    </source>
</evidence>
<dbReference type="GO" id="GO:0005634">
    <property type="term" value="C:nucleus"/>
    <property type="evidence" value="ECO:0007669"/>
    <property type="project" value="UniProtKB-SubCell"/>
</dbReference>
<dbReference type="STRING" id="33114.A0A2G2XG81"/>
<dbReference type="SMART" id="SM00526">
    <property type="entry name" value="H15"/>
    <property type="match status" value="1"/>
</dbReference>
<dbReference type="GO" id="GO:0000786">
    <property type="term" value="C:nucleosome"/>
    <property type="evidence" value="ECO:0007669"/>
    <property type="project" value="InterPro"/>
</dbReference>
<dbReference type="InterPro" id="IPR036390">
    <property type="entry name" value="WH_DNA-bd_sf"/>
</dbReference>
<feature type="compositionally biased region" description="Basic residues" evidence="7">
    <location>
        <begin position="184"/>
        <end position="228"/>
    </location>
</feature>
<evidence type="ECO:0000256" key="1">
    <source>
        <dbReference type="ARBA" id="ARBA00004123"/>
    </source>
</evidence>
<dbReference type="AlphaFoldDB" id="A0A2G2XG81"/>
<evidence type="ECO:0000259" key="8">
    <source>
        <dbReference type="PROSITE" id="PS51504"/>
    </source>
</evidence>
<dbReference type="OrthoDB" id="1110759at2759"/>
<dbReference type="InterPro" id="IPR005819">
    <property type="entry name" value="H1/H5"/>
</dbReference>
<dbReference type="GO" id="GO:0030527">
    <property type="term" value="F:structural constituent of chromatin"/>
    <property type="evidence" value="ECO:0007669"/>
    <property type="project" value="InterPro"/>
</dbReference>
<dbReference type="PROSITE" id="PS51504">
    <property type="entry name" value="H15"/>
    <property type="match status" value="1"/>
</dbReference>
<dbReference type="GO" id="GO:0003690">
    <property type="term" value="F:double-stranded DNA binding"/>
    <property type="evidence" value="ECO:0007669"/>
    <property type="project" value="TreeGrafter"/>
</dbReference>
<keyword evidence="4 6" id="KW-0238">DNA-binding</keyword>
<dbReference type="Pfam" id="PF00538">
    <property type="entry name" value="Linker_histone"/>
    <property type="match status" value="1"/>
</dbReference>
<evidence type="ECO:0000313" key="9">
    <source>
        <dbReference type="EMBL" id="PHT56513.1"/>
    </source>
</evidence>
<dbReference type="Proteomes" id="UP000224567">
    <property type="component" value="Unassembled WGS sequence"/>
</dbReference>
<dbReference type="InterPro" id="IPR036388">
    <property type="entry name" value="WH-like_DNA-bd_sf"/>
</dbReference>
<reference evidence="10" key="2">
    <citation type="journal article" date="2017" name="J. Anim. Genet.">
        <title>Multiple reference genome sequences of hot pepper reveal the massive evolution of plant disease resistance genes by retroduplication.</title>
        <authorList>
            <person name="Kim S."/>
            <person name="Park J."/>
            <person name="Yeom S.-I."/>
            <person name="Kim Y.-M."/>
            <person name="Seo E."/>
            <person name="Kim K.-T."/>
            <person name="Kim M.-S."/>
            <person name="Lee J.M."/>
            <person name="Cheong K."/>
            <person name="Shin H.-S."/>
            <person name="Kim S.-B."/>
            <person name="Han K."/>
            <person name="Lee J."/>
            <person name="Park M."/>
            <person name="Lee H.-A."/>
            <person name="Lee H.-Y."/>
            <person name="Lee Y."/>
            <person name="Oh S."/>
            <person name="Lee J.H."/>
            <person name="Choi E."/>
            <person name="Choi E."/>
            <person name="Lee S.E."/>
            <person name="Jeon J."/>
            <person name="Kim H."/>
            <person name="Choi G."/>
            <person name="Song H."/>
            <person name="Lee J."/>
            <person name="Lee S.-C."/>
            <person name="Kwon J.-K."/>
            <person name="Lee H.-Y."/>
            <person name="Koo N."/>
            <person name="Hong Y."/>
            <person name="Kim R.W."/>
            <person name="Kang W.-H."/>
            <person name="Huh J.H."/>
            <person name="Kang B.-C."/>
            <person name="Yang T.-J."/>
            <person name="Lee Y.-H."/>
            <person name="Bennetzen J.L."/>
            <person name="Choi D."/>
        </authorList>
    </citation>
    <scope>NUCLEOTIDE SEQUENCE [LARGE SCALE GENOMIC DNA]</scope>
    <source>
        <strain evidence="10">cv. PBC81</strain>
    </source>
</reference>
<name>A0A2G2XG81_CAPBA</name>
<evidence type="ECO:0000256" key="7">
    <source>
        <dbReference type="SAM" id="MobiDB-lite"/>
    </source>
</evidence>
<dbReference type="GO" id="GO:0031492">
    <property type="term" value="F:nucleosomal DNA binding"/>
    <property type="evidence" value="ECO:0007669"/>
    <property type="project" value="TreeGrafter"/>
</dbReference>
<dbReference type="PANTHER" id="PTHR11467">
    <property type="entry name" value="HISTONE H1"/>
    <property type="match status" value="1"/>
</dbReference>
<dbReference type="EMBL" id="MLFT02000002">
    <property type="protein sequence ID" value="PHT56513.1"/>
    <property type="molecule type" value="Genomic_DNA"/>
</dbReference>
<dbReference type="GO" id="GO:0045910">
    <property type="term" value="P:negative regulation of DNA recombination"/>
    <property type="evidence" value="ECO:0007669"/>
    <property type="project" value="TreeGrafter"/>
</dbReference>
<evidence type="ECO:0000256" key="3">
    <source>
        <dbReference type="ARBA" id="ARBA00022454"/>
    </source>
</evidence>